<dbReference type="InterPro" id="IPR000415">
    <property type="entry name" value="Nitroreductase-like"/>
</dbReference>
<feature type="domain" description="Nitroreductase" evidence="1">
    <location>
        <begin position="32"/>
        <end position="159"/>
    </location>
</feature>
<evidence type="ECO:0000313" key="2">
    <source>
        <dbReference type="EMBL" id="PKZ21551.1"/>
    </source>
</evidence>
<sequence length="208" mass="23472">MLLCLPLATMKVIHIADEKGCFKMTYQDLLHKRRSHRELSADVDVSNDEISQALKTALDEAPMAFGEQTPRVAVLLDGESQSYWEAVTRLNPDYADRYEKLGQAKGTVLFFEDRNHVYSLTDKYAIDESLADRYSGENHGIAAVLSWLALTDLGLDASLHHPRQQDTSKWAIPDHWTFKGALVFGKGQDSVSEDKDSLYDKKGFSVYQ</sequence>
<organism evidence="2 3">
    <name type="scientific">Aerococcus sanguinicola</name>
    <dbReference type="NCBI Taxonomy" id="119206"/>
    <lineage>
        <taxon>Bacteria</taxon>
        <taxon>Bacillati</taxon>
        <taxon>Bacillota</taxon>
        <taxon>Bacilli</taxon>
        <taxon>Lactobacillales</taxon>
        <taxon>Aerococcaceae</taxon>
        <taxon>Aerococcus</taxon>
    </lineage>
</organism>
<accession>A0A2I1MN90</accession>
<dbReference type="Pfam" id="PF00881">
    <property type="entry name" value="Nitroreductase"/>
    <property type="match status" value="1"/>
</dbReference>
<dbReference type="PANTHER" id="PTHR43035:SF1">
    <property type="entry name" value="FATTY ACID REPRESSION MUTANT PROTEIN 2-RELATED"/>
    <property type="match status" value="1"/>
</dbReference>
<proteinExistence type="predicted"/>
<dbReference type="GO" id="GO:0016491">
    <property type="term" value="F:oxidoreductase activity"/>
    <property type="evidence" value="ECO:0007669"/>
    <property type="project" value="InterPro"/>
</dbReference>
<dbReference type="SUPFAM" id="SSF55469">
    <property type="entry name" value="FMN-dependent nitroreductase-like"/>
    <property type="match status" value="1"/>
</dbReference>
<comment type="caution">
    <text evidence="2">The sequence shown here is derived from an EMBL/GenBank/DDBJ whole genome shotgun (WGS) entry which is preliminary data.</text>
</comment>
<protein>
    <recommendedName>
        <fullName evidence="1">Nitroreductase domain-containing protein</fullName>
    </recommendedName>
</protein>
<dbReference type="AlphaFoldDB" id="A0A2I1MN90"/>
<dbReference type="PANTHER" id="PTHR43035">
    <property type="entry name" value="FATTY ACID REPRESSION MUTANT PROTEIN 2-RELATED"/>
    <property type="match status" value="1"/>
</dbReference>
<evidence type="ECO:0000259" key="1">
    <source>
        <dbReference type="Pfam" id="PF00881"/>
    </source>
</evidence>
<dbReference type="InterPro" id="IPR033877">
    <property type="entry name" value="Frm2/Hbn1"/>
</dbReference>
<dbReference type="GO" id="GO:0034599">
    <property type="term" value="P:cellular response to oxidative stress"/>
    <property type="evidence" value="ECO:0007669"/>
    <property type="project" value="InterPro"/>
</dbReference>
<dbReference type="Gene3D" id="3.40.109.10">
    <property type="entry name" value="NADH Oxidase"/>
    <property type="match status" value="1"/>
</dbReference>
<dbReference type="InterPro" id="IPR029479">
    <property type="entry name" value="Nitroreductase"/>
</dbReference>
<evidence type="ECO:0000313" key="3">
    <source>
        <dbReference type="Proteomes" id="UP000234239"/>
    </source>
</evidence>
<dbReference type="EMBL" id="PKGY01000003">
    <property type="protein sequence ID" value="PKZ21551.1"/>
    <property type="molecule type" value="Genomic_DNA"/>
</dbReference>
<gene>
    <name evidence="2" type="ORF">CYJ28_06480</name>
</gene>
<name>A0A2I1MN90_9LACT</name>
<reference evidence="2 3" key="1">
    <citation type="submission" date="2017-12" db="EMBL/GenBank/DDBJ databases">
        <title>Phylogenetic diversity of female urinary microbiome.</title>
        <authorList>
            <person name="Thomas-White K."/>
            <person name="Wolfe A.J."/>
        </authorList>
    </citation>
    <scope>NUCLEOTIDE SEQUENCE [LARGE SCALE GENOMIC DNA]</scope>
    <source>
        <strain evidence="2 3">UMB0139</strain>
    </source>
</reference>
<dbReference type="Proteomes" id="UP000234239">
    <property type="component" value="Unassembled WGS sequence"/>
</dbReference>